<evidence type="ECO:0000313" key="2">
    <source>
        <dbReference type="Proteomes" id="UP000299102"/>
    </source>
</evidence>
<accession>A0A4C1XWJ1</accession>
<dbReference type="AlphaFoldDB" id="A0A4C1XWJ1"/>
<evidence type="ECO:0000313" key="1">
    <source>
        <dbReference type="EMBL" id="GBP67520.1"/>
    </source>
</evidence>
<sequence length="117" mass="12784">MTDVPDATLGALARTFVISPLQTRTRPNAGLLAVCFKLSLEEVDTPALNNIPDVIETTDEIDSSIGALTNHIKKVVKRCSREVPASVDRRKLPADALELLRAKNAALRLAYAYPTRE</sequence>
<dbReference type="EMBL" id="BGZK01000985">
    <property type="protein sequence ID" value="GBP67520.1"/>
    <property type="molecule type" value="Genomic_DNA"/>
</dbReference>
<proteinExistence type="predicted"/>
<comment type="caution">
    <text evidence="1">The sequence shown here is derived from an EMBL/GenBank/DDBJ whole genome shotgun (WGS) entry which is preliminary data.</text>
</comment>
<name>A0A4C1XWJ1_EUMVA</name>
<protein>
    <submittedName>
        <fullName evidence="1">Uncharacterized protein</fullName>
    </submittedName>
</protein>
<reference evidence="1 2" key="1">
    <citation type="journal article" date="2019" name="Commun. Biol.">
        <title>The bagworm genome reveals a unique fibroin gene that provides high tensile strength.</title>
        <authorList>
            <person name="Kono N."/>
            <person name="Nakamura H."/>
            <person name="Ohtoshi R."/>
            <person name="Tomita M."/>
            <person name="Numata K."/>
            <person name="Arakawa K."/>
        </authorList>
    </citation>
    <scope>NUCLEOTIDE SEQUENCE [LARGE SCALE GENOMIC DNA]</scope>
</reference>
<dbReference type="Proteomes" id="UP000299102">
    <property type="component" value="Unassembled WGS sequence"/>
</dbReference>
<organism evidence="1 2">
    <name type="scientific">Eumeta variegata</name>
    <name type="common">Bagworm moth</name>
    <name type="synonym">Eumeta japonica</name>
    <dbReference type="NCBI Taxonomy" id="151549"/>
    <lineage>
        <taxon>Eukaryota</taxon>
        <taxon>Metazoa</taxon>
        <taxon>Ecdysozoa</taxon>
        <taxon>Arthropoda</taxon>
        <taxon>Hexapoda</taxon>
        <taxon>Insecta</taxon>
        <taxon>Pterygota</taxon>
        <taxon>Neoptera</taxon>
        <taxon>Endopterygota</taxon>
        <taxon>Lepidoptera</taxon>
        <taxon>Glossata</taxon>
        <taxon>Ditrysia</taxon>
        <taxon>Tineoidea</taxon>
        <taxon>Psychidae</taxon>
        <taxon>Oiketicinae</taxon>
        <taxon>Eumeta</taxon>
    </lineage>
</organism>
<gene>
    <name evidence="1" type="ORF">EVAR_49887_1</name>
</gene>
<dbReference type="OrthoDB" id="7487383at2759"/>
<keyword evidence="2" id="KW-1185">Reference proteome</keyword>